<accession>A0A844KRH8</accession>
<dbReference type="AlphaFoldDB" id="A0A844KRH8"/>
<name>A0A844KRH8_9FIRM</name>
<gene>
    <name evidence="1" type="ORF">GMD30_17330</name>
</gene>
<evidence type="ECO:0000313" key="2">
    <source>
        <dbReference type="Proteomes" id="UP000446657"/>
    </source>
</evidence>
<proteinExistence type="predicted"/>
<comment type="caution">
    <text evidence="1">The sequence shown here is derived from an EMBL/GenBank/DDBJ whole genome shotgun (WGS) entry which is preliminary data.</text>
</comment>
<dbReference type="EMBL" id="WNAL01000087">
    <property type="protein sequence ID" value="MTR83372.1"/>
    <property type="molecule type" value="Genomic_DNA"/>
</dbReference>
<protein>
    <submittedName>
        <fullName evidence="1">Uncharacterized protein</fullName>
    </submittedName>
</protein>
<evidence type="ECO:0000313" key="1">
    <source>
        <dbReference type="EMBL" id="MTR83372.1"/>
    </source>
</evidence>
<dbReference type="Proteomes" id="UP000446657">
    <property type="component" value="Unassembled WGS sequence"/>
</dbReference>
<sequence length="240" mass="28479">MELDIAEFRKMEAELHGFELPGFSMKFYYDETRNARKFRVSSNGVNSSDAVEYDYILRGIAFACKEEELNIDDLFKRIKLQPTAKELKYNLLVNGHKDFWRGLNRNSLSEFIDWLERNPIYIHYVTLNNLYYAIVDIVDSLWETQSQFCFSQEWVCLLKAALYEVVCKNKEEFYAILGHYEYPDVSDQNIRDFCMEIVCFIENYGDENDFYLECFRQMLKTNAKQGRLLYAQGEEKGELS</sequence>
<reference evidence="1 2" key="1">
    <citation type="journal article" date="2019" name="Nat. Med.">
        <title>A library of human gut bacterial isolates paired with longitudinal multiomics data enables mechanistic microbiome research.</title>
        <authorList>
            <person name="Poyet M."/>
            <person name="Groussin M."/>
            <person name="Gibbons S.M."/>
            <person name="Avila-Pacheco J."/>
            <person name="Jiang X."/>
            <person name="Kearney S.M."/>
            <person name="Perrotta A.R."/>
            <person name="Berdy B."/>
            <person name="Zhao S."/>
            <person name="Lieberman T.D."/>
            <person name="Swanson P.K."/>
            <person name="Smith M."/>
            <person name="Roesemann S."/>
            <person name="Alexander J.E."/>
            <person name="Rich S.A."/>
            <person name="Livny J."/>
            <person name="Vlamakis H."/>
            <person name="Clish C."/>
            <person name="Bullock K."/>
            <person name="Deik A."/>
            <person name="Scott J."/>
            <person name="Pierce K.A."/>
            <person name="Xavier R.J."/>
            <person name="Alm E.J."/>
        </authorList>
    </citation>
    <scope>NUCLEOTIDE SEQUENCE [LARGE SCALE GENOMIC DNA]</scope>
    <source>
        <strain evidence="1 2">BIOML-A1</strain>
    </source>
</reference>
<organism evidence="1 2">
    <name type="scientific">Roseburia faecis</name>
    <dbReference type="NCBI Taxonomy" id="301302"/>
    <lineage>
        <taxon>Bacteria</taxon>
        <taxon>Bacillati</taxon>
        <taxon>Bacillota</taxon>
        <taxon>Clostridia</taxon>
        <taxon>Lachnospirales</taxon>
        <taxon>Lachnospiraceae</taxon>
        <taxon>Roseburia</taxon>
    </lineage>
</organism>
<dbReference type="RefSeq" id="WP_155177802.1">
    <property type="nucleotide sequence ID" value="NZ_JADMQJ010000032.1"/>
</dbReference>